<evidence type="ECO:0000256" key="1">
    <source>
        <dbReference type="SAM" id="Phobius"/>
    </source>
</evidence>
<name>A0ABW2V3I2_9BACL</name>
<evidence type="ECO:0000313" key="2">
    <source>
        <dbReference type="EMBL" id="MFC7750664.1"/>
    </source>
</evidence>
<comment type="caution">
    <text evidence="2">The sequence shown here is derived from an EMBL/GenBank/DDBJ whole genome shotgun (WGS) entry which is preliminary data.</text>
</comment>
<keyword evidence="1" id="KW-0812">Transmembrane</keyword>
<feature type="transmembrane region" description="Helical" evidence="1">
    <location>
        <begin position="257"/>
        <end position="284"/>
    </location>
</feature>
<feature type="transmembrane region" description="Helical" evidence="1">
    <location>
        <begin position="140"/>
        <end position="162"/>
    </location>
</feature>
<gene>
    <name evidence="2" type="ORF">ACFQWB_12110</name>
</gene>
<keyword evidence="1" id="KW-1133">Transmembrane helix</keyword>
<dbReference type="EMBL" id="JBHTGQ010000027">
    <property type="protein sequence ID" value="MFC7750664.1"/>
    <property type="molecule type" value="Genomic_DNA"/>
</dbReference>
<keyword evidence="3" id="KW-1185">Reference proteome</keyword>
<organism evidence="2 3">
    <name type="scientific">Paenibacillus thermoaerophilus</name>
    <dbReference type="NCBI Taxonomy" id="1215385"/>
    <lineage>
        <taxon>Bacteria</taxon>
        <taxon>Bacillati</taxon>
        <taxon>Bacillota</taxon>
        <taxon>Bacilli</taxon>
        <taxon>Bacillales</taxon>
        <taxon>Paenibacillaceae</taxon>
        <taxon>Paenibacillus</taxon>
    </lineage>
</organism>
<accession>A0ABW2V3I2</accession>
<protein>
    <recommendedName>
        <fullName evidence="4">Membrane protein YkvI</fullName>
    </recommendedName>
</protein>
<dbReference type="Proteomes" id="UP001596528">
    <property type="component" value="Unassembled WGS sequence"/>
</dbReference>
<evidence type="ECO:0008006" key="4">
    <source>
        <dbReference type="Google" id="ProtNLM"/>
    </source>
</evidence>
<proteinExistence type="predicted"/>
<keyword evidence="1" id="KW-0472">Membrane</keyword>
<dbReference type="PANTHER" id="PTHR37814">
    <property type="entry name" value="CONSERVED MEMBRANE PROTEIN"/>
    <property type="match status" value="1"/>
</dbReference>
<dbReference type="PANTHER" id="PTHR37814:SF1">
    <property type="entry name" value="MEMBRANE PROTEIN"/>
    <property type="match status" value="1"/>
</dbReference>
<feature type="transmembrane region" description="Helical" evidence="1">
    <location>
        <begin position="115"/>
        <end position="133"/>
    </location>
</feature>
<feature type="transmembrane region" description="Helical" evidence="1">
    <location>
        <begin position="36"/>
        <end position="62"/>
    </location>
</feature>
<sequence>MRALAQILQIAFTYVGTVIGAGFASGQEVLQFFTRYGWMATITIGISTLLFIAVGLQLMLLAHERNTDSYEDLARHLFGERQGKWISSFTLVILFGISTVMLAGAGSVFRERFGLHYETGLIVTLVLACLVLIRGLPAIMAVNTFVVPVMAVLIVSTVVMSADSPRADNWLTLDSDYPSWQIWLSPFLYSAFNLSTSQAVLVPLGAQARSRKTILFGGLLGGVGIGALLVGIHFSLSARMPGISQFEVPMGQLAEQFGHWFAAAFSLVIFGEIFTTLIADVYGLSLQLRGRFGWRPSLSVPGLLLACYVFSHIGFSALLSVLYPLFGAISLVWLLLMLGRRRSNG</sequence>
<dbReference type="RefSeq" id="WP_138789938.1">
    <property type="nucleotide sequence ID" value="NZ_JBHTGQ010000027.1"/>
</dbReference>
<feature type="transmembrane region" description="Helical" evidence="1">
    <location>
        <begin position="321"/>
        <end position="339"/>
    </location>
</feature>
<reference evidence="3" key="1">
    <citation type="journal article" date="2019" name="Int. J. Syst. Evol. Microbiol.">
        <title>The Global Catalogue of Microorganisms (GCM) 10K type strain sequencing project: providing services to taxonomists for standard genome sequencing and annotation.</title>
        <authorList>
            <consortium name="The Broad Institute Genomics Platform"/>
            <consortium name="The Broad Institute Genome Sequencing Center for Infectious Disease"/>
            <person name="Wu L."/>
            <person name="Ma J."/>
        </authorList>
    </citation>
    <scope>NUCLEOTIDE SEQUENCE [LARGE SCALE GENOMIC DNA]</scope>
    <source>
        <strain evidence="3">JCM 18657</strain>
    </source>
</reference>
<feature type="transmembrane region" description="Helical" evidence="1">
    <location>
        <begin position="214"/>
        <end position="237"/>
    </location>
</feature>
<evidence type="ECO:0000313" key="3">
    <source>
        <dbReference type="Proteomes" id="UP001596528"/>
    </source>
</evidence>
<feature type="transmembrane region" description="Helical" evidence="1">
    <location>
        <begin position="182"/>
        <end position="202"/>
    </location>
</feature>
<feature type="transmembrane region" description="Helical" evidence="1">
    <location>
        <begin position="296"/>
        <end position="315"/>
    </location>
</feature>
<feature type="transmembrane region" description="Helical" evidence="1">
    <location>
        <begin position="83"/>
        <end position="109"/>
    </location>
</feature>
<dbReference type="InterPro" id="IPR038728">
    <property type="entry name" value="YkvI-like"/>
</dbReference>